<dbReference type="GO" id="GO:0045503">
    <property type="term" value="F:dynein light chain binding"/>
    <property type="evidence" value="ECO:0007669"/>
    <property type="project" value="TreeGrafter"/>
</dbReference>
<dbReference type="OrthoDB" id="6619788at2759"/>
<dbReference type="EMBL" id="NIVC01000406">
    <property type="protein sequence ID" value="PAA83786.1"/>
    <property type="molecule type" value="Genomic_DNA"/>
</dbReference>
<dbReference type="SUPFAM" id="SSF50978">
    <property type="entry name" value="WD40 repeat-like"/>
    <property type="match status" value="1"/>
</dbReference>
<keyword evidence="4" id="KW-0677">Repeat</keyword>
<feature type="compositionally biased region" description="Basic and acidic residues" evidence="5">
    <location>
        <begin position="644"/>
        <end position="659"/>
    </location>
</feature>
<evidence type="ECO:0000256" key="2">
    <source>
        <dbReference type="ARBA" id="ARBA00022490"/>
    </source>
</evidence>
<accession>A0A267E089</accession>
<dbReference type="SMART" id="SM00320">
    <property type="entry name" value="WD40"/>
    <property type="match status" value="4"/>
</dbReference>
<feature type="region of interest" description="Disordered" evidence="5">
    <location>
        <begin position="1"/>
        <end position="98"/>
    </location>
</feature>
<keyword evidence="2" id="KW-0963">Cytoplasm</keyword>
<comment type="subcellular location">
    <subcellularLocation>
        <location evidence="1">Cytoplasm</location>
    </subcellularLocation>
</comment>
<dbReference type="PANTHER" id="PTHR12442">
    <property type="entry name" value="DYNEIN INTERMEDIATE CHAIN"/>
    <property type="match status" value="1"/>
</dbReference>
<dbReference type="GO" id="GO:0036159">
    <property type="term" value="P:inner dynein arm assembly"/>
    <property type="evidence" value="ECO:0007669"/>
    <property type="project" value="TreeGrafter"/>
</dbReference>
<dbReference type="STRING" id="282301.A0A267E089"/>
<sequence length="947" mass="106063">ETPKQAEPAEASTPAPATPAPVTTLQTPKSARDDAKSVASARSGKSQPRSGRSVGSGGNKSQRSDKSPKKSPSKKKAAAVHTPATPASQAEPSPEGCVPIFLPEPTQKIVGLAVPEGEEPPQSPMHFVPKQVIMDDIQNRAAVSEFKEHLKTLNEIETEDILLVADPDWKYGANFLMVVTEEARAEMLAEHTGEEEKEEEHVVLGYVPPQPRDWIPQGSDREIREASVSNSRPQFRLTYQRRRRDFGAPVSLADRNVVDAAPSKLVKNQFIDVQALEDANRSTTDIPITEKDQDVQVAPSSDSAAVQTFWGNPKNAFTQYEARQLSQAEREAQLELPELIEAGRRTAPLFEQSLQQNEIMNCFYDDYTNLGGDGILFSKTDNTFKEFQTFTDLEHSREKAVSHIAWHPTLKGIVAVSTRERYDFDGMVDHSAKIVLKTSVIVVWSFADPIQPQLFLEAPEDVLCFEFCPSDPNIIVGGCINGQIVLWDLSQHMDRLKSTKAKGRSKKVSNMLTEFVKTDSIPTIRYAAASSIELGHQAPVTDIMWVPDHFEIQKVTGYALEAKELKNVQIISCATDETIYIWDLRSAKSNNPVFKREEDRCPMGVPDTFWHLHLKWKPFLSVNLFKSEPGGNHNPVKVSMKEMQGDRSVLTKEDPEGKDPTSTNRGDFTMPGGPKPTKQRMLQKVSTFLYVGTEDGELVYVDWMPQKDQDTGKSQTPKPVFYSTMHDSSIKHLSRSSFDRSLVLCVGGWLWTLWKEGVNSGPILYSQKSPKPLTGGCWSPTRPSVFFITRADGSVEVWDLLDKTHEPVLVQNISANALTYCTVWNISHKRQLLIVGDTQGTAHAHKVPFTLHTPMAGEAPSIEAYYKREIQRRAFVMGRWDYREHEKIELEAKAKREAGIAPAVELTPEERLLKMQKKYEAYLAEEMTFLRELGLKDDDDEPLPAVE</sequence>
<reference evidence="6 8" key="1">
    <citation type="submission" date="2017-06" db="EMBL/GenBank/DDBJ databases">
        <title>A platform for efficient transgenesis in Macrostomum lignano, a flatworm model organism for stem cell research.</title>
        <authorList>
            <person name="Berezikov E."/>
        </authorList>
    </citation>
    <scope>NUCLEOTIDE SEQUENCE [LARGE SCALE GENOMIC DNA]</scope>
    <source>
        <strain evidence="6">DV1</strain>
        <tissue evidence="6">Whole organism</tissue>
    </source>
</reference>
<keyword evidence="3" id="KW-0853">WD repeat</keyword>
<feature type="non-terminal residue" evidence="6">
    <location>
        <position position="1"/>
    </location>
</feature>
<gene>
    <name evidence="6" type="ORF">BOX15_Mlig023737g1</name>
    <name evidence="7" type="ORF">BOX15_Mlig023737g3</name>
</gene>
<dbReference type="InterPro" id="IPR001680">
    <property type="entry name" value="WD40_rpt"/>
</dbReference>
<dbReference type="EMBL" id="NIVC01002828">
    <property type="protein sequence ID" value="PAA54973.1"/>
    <property type="molecule type" value="Genomic_DNA"/>
</dbReference>
<evidence type="ECO:0000256" key="3">
    <source>
        <dbReference type="ARBA" id="ARBA00022574"/>
    </source>
</evidence>
<evidence type="ECO:0000313" key="8">
    <source>
        <dbReference type="Proteomes" id="UP000215902"/>
    </source>
</evidence>
<dbReference type="InterPro" id="IPR050687">
    <property type="entry name" value="Dynein_IC"/>
</dbReference>
<dbReference type="InterPro" id="IPR036322">
    <property type="entry name" value="WD40_repeat_dom_sf"/>
</dbReference>
<protein>
    <recommendedName>
        <fullName evidence="9">WD_REPEATS_REGION domain-containing protein</fullName>
    </recommendedName>
</protein>
<keyword evidence="8" id="KW-1185">Reference proteome</keyword>
<evidence type="ECO:0000256" key="4">
    <source>
        <dbReference type="ARBA" id="ARBA00022737"/>
    </source>
</evidence>
<dbReference type="Gene3D" id="2.130.10.10">
    <property type="entry name" value="YVTN repeat-like/Quinoprotein amine dehydrogenase"/>
    <property type="match status" value="2"/>
</dbReference>
<dbReference type="GO" id="GO:0036156">
    <property type="term" value="C:inner dynein arm"/>
    <property type="evidence" value="ECO:0007669"/>
    <property type="project" value="TreeGrafter"/>
</dbReference>
<dbReference type="GO" id="GO:0045504">
    <property type="term" value="F:dynein heavy chain binding"/>
    <property type="evidence" value="ECO:0007669"/>
    <property type="project" value="TreeGrafter"/>
</dbReference>
<dbReference type="PANTHER" id="PTHR12442:SF5">
    <property type="entry name" value="DYNEIN AXONEMAL INTERMEDIATE CHAIN 3"/>
    <property type="match status" value="1"/>
</dbReference>
<evidence type="ECO:0008006" key="9">
    <source>
        <dbReference type="Google" id="ProtNLM"/>
    </source>
</evidence>
<organism evidence="6 8">
    <name type="scientific">Macrostomum lignano</name>
    <dbReference type="NCBI Taxonomy" id="282301"/>
    <lineage>
        <taxon>Eukaryota</taxon>
        <taxon>Metazoa</taxon>
        <taxon>Spiralia</taxon>
        <taxon>Lophotrochozoa</taxon>
        <taxon>Platyhelminthes</taxon>
        <taxon>Rhabditophora</taxon>
        <taxon>Macrostomorpha</taxon>
        <taxon>Macrostomida</taxon>
        <taxon>Macrostomidae</taxon>
        <taxon>Macrostomum</taxon>
    </lineage>
</organism>
<name>A0A267E089_9PLAT</name>
<comment type="caution">
    <text evidence="6">The sequence shown here is derived from an EMBL/GenBank/DDBJ whole genome shotgun (WGS) entry which is preliminary data.</text>
</comment>
<dbReference type="GO" id="GO:0060294">
    <property type="term" value="P:cilium movement involved in cell motility"/>
    <property type="evidence" value="ECO:0007669"/>
    <property type="project" value="TreeGrafter"/>
</dbReference>
<evidence type="ECO:0000256" key="1">
    <source>
        <dbReference type="ARBA" id="ARBA00004496"/>
    </source>
</evidence>
<dbReference type="AlphaFoldDB" id="A0A267E089"/>
<proteinExistence type="predicted"/>
<evidence type="ECO:0000313" key="7">
    <source>
        <dbReference type="EMBL" id="PAA83786.1"/>
    </source>
</evidence>
<feature type="region of interest" description="Disordered" evidence="5">
    <location>
        <begin position="644"/>
        <end position="678"/>
    </location>
</feature>
<dbReference type="InterPro" id="IPR015943">
    <property type="entry name" value="WD40/YVTN_repeat-like_dom_sf"/>
</dbReference>
<feature type="compositionally biased region" description="Low complexity" evidence="5">
    <location>
        <begin position="1"/>
        <end position="28"/>
    </location>
</feature>
<evidence type="ECO:0000256" key="5">
    <source>
        <dbReference type="SAM" id="MobiDB-lite"/>
    </source>
</evidence>
<dbReference type="Proteomes" id="UP000215902">
    <property type="component" value="Unassembled WGS sequence"/>
</dbReference>
<evidence type="ECO:0000313" key="6">
    <source>
        <dbReference type="EMBL" id="PAA54973.1"/>
    </source>
</evidence>
<feature type="compositionally biased region" description="Basic residues" evidence="5">
    <location>
        <begin position="69"/>
        <end position="78"/>
    </location>
</feature>